<dbReference type="EC" id="2.5.1.18" evidence="2"/>
<dbReference type="Gene3D" id="3.40.30.10">
    <property type="entry name" value="Glutaredoxin"/>
    <property type="match status" value="1"/>
</dbReference>
<evidence type="ECO:0000259" key="6">
    <source>
        <dbReference type="PROSITE" id="PS50404"/>
    </source>
</evidence>
<dbReference type="PROSITE" id="PS50404">
    <property type="entry name" value="GST_NTER"/>
    <property type="match status" value="1"/>
</dbReference>
<dbReference type="InterPro" id="IPR036282">
    <property type="entry name" value="Glutathione-S-Trfase_C_sf"/>
</dbReference>
<dbReference type="FunFam" id="1.20.1050.10:FF:000030">
    <property type="entry name" value="Glutathione S-transferase S1"/>
    <property type="match status" value="1"/>
</dbReference>
<feature type="domain" description="GST N-terminal" evidence="6">
    <location>
        <begin position="3"/>
        <end position="80"/>
    </location>
</feature>
<organism evidence="8 9">
    <name type="scientific">Pyrocoelia pectoralis</name>
    <dbReference type="NCBI Taxonomy" id="417401"/>
    <lineage>
        <taxon>Eukaryota</taxon>
        <taxon>Metazoa</taxon>
        <taxon>Ecdysozoa</taxon>
        <taxon>Arthropoda</taxon>
        <taxon>Hexapoda</taxon>
        <taxon>Insecta</taxon>
        <taxon>Pterygota</taxon>
        <taxon>Neoptera</taxon>
        <taxon>Endopterygota</taxon>
        <taxon>Coleoptera</taxon>
        <taxon>Polyphaga</taxon>
        <taxon>Elateriformia</taxon>
        <taxon>Elateroidea</taxon>
        <taxon>Lampyridae</taxon>
        <taxon>Lampyrinae</taxon>
        <taxon>Pyrocoelia</taxon>
    </lineage>
</organism>
<evidence type="ECO:0000256" key="4">
    <source>
        <dbReference type="ARBA" id="ARBA00038317"/>
    </source>
</evidence>
<dbReference type="Pfam" id="PF14497">
    <property type="entry name" value="GST_C_3"/>
    <property type="match status" value="1"/>
</dbReference>
<dbReference type="SFLD" id="SFLDG00363">
    <property type="entry name" value="AMPS_(cytGST):_Alpha-__Mu-__Pi"/>
    <property type="match status" value="1"/>
</dbReference>
<dbReference type="GO" id="GO:0006749">
    <property type="term" value="P:glutathione metabolic process"/>
    <property type="evidence" value="ECO:0007669"/>
    <property type="project" value="TreeGrafter"/>
</dbReference>
<dbReference type="Gene3D" id="1.20.1050.10">
    <property type="match status" value="1"/>
</dbReference>
<comment type="caution">
    <text evidence="8">The sequence shown here is derived from an EMBL/GenBank/DDBJ whole genome shotgun (WGS) entry which is preliminary data.</text>
</comment>
<comment type="catalytic activity">
    <reaction evidence="5">
        <text>RX + glutathione = an S-substituted glutathione + a halide anion + H(+)</text>
        <dbReference type="Rhea" id="RHEA:16437"/>
        <dbReference type="ChEBI" id="CHEBI:15378"/>
        <dbReference type="ChEBI" id="CHEBI:16042"/>
        <dbReference type="ChEBI" id="CHEBI:17792"/>
        <dbReference type="ChEBI" id="CHEBI:57925"/>
        <dbReference type="ChEBI" id="CHEBI:90779"/>
        <dbReference type="EC" id="2.5.1.18"/>
    </reaction>
</comment>
<dbReference type="CDD" id="cd03039">
    <property type="entry name" value="GST_N_Sigma_like"/>
    <property type="match status" value="1"/>
</dbReference>
<dbReference type="InterPro" id="IPR040079">
    <property type="entry name" value="Glutathione_S-Trfase"/>
</dbReference>
<sequence>MAPMYKLTYFNVMARVEPIRFLLSYGNIEFEDIRIAQENWSKIRPSTPFGKLPVFEFDDFKTNQSLAICRYVAKRVELVGSNDIENLEIDAVVDTVSDMRAKTFVYTHERDSTKKENLKKALLEETLPYYLERFEPLAKSKGGYLAVGKLTWADIYFVATLESLCPSMGKNLIENCPTLQNLQKRILNLPGIKEWIAKRPVTAE</sequence>
<dbReference type="InterPro" id="IPR010987">
    <property type="entry name" value="Glutathione-S-Trfase_C-like"/>
</dbReference>
<evidence type="ECO:0000256" key="5">
    <source>
        <dbReference type="ARBA" id="ARBA00047960"/>
    </source>
</evidence>
<dbReference type="Proteomes" id="UP001329430">
    <property type="component" value="Chromosome 8"/>
</dbReference>
<evidence type="ECO:0000313" key="8">
    <source>
        <dbReference type="EMBL" id="KAK5639828.1"/>
    </source>
</evidence>
<comment type="similarity">
    <text evidence="4">Belongs to the GST superfamily. Sigma family.</text>
</comment>
<dbReference type="Pfam" id="PF02798">
    <property type="entry name" value="GST_N"/>
    <property type="match status" value="1"/>
</dbReference>
<evidence type="ECO:0000256" key="3">
    <source>
        <dbReference type="ARBA" id="ARBA00022679"/>
    </source>
</evidence>
<evidence type="ECO:0000313" key="9">
    <source>
        <dbReference type="Proteomes" id="UP001329430"/>
    </source>
</evidence>
<gene>
    <name evidence="8" type="ORF">RI129_010639</name>
</gene>
<dbReference type="PANTHER" id="PTHR11571:SF224">
    <property type="entry name" value="HEMATOPOIETIC PROSTAGLANDIN D SYNTHASE"/>
    <property type="match status" value="1"/>
</dbReference>
<name>A0AAN7V6A8_9COLE</name>
<proteinExistence type="inferred from homology"/>
<evidence type="ECO:0000259" key="7">
    <source>
        <dbReference type="PROSITE" id="PS50405"/>
    </source>
</evidence>
<dbReference type="GO" id="GO:0004364">
    <property type="term" value="F:glutathione transferase activity"/>
    <property type="evidence" value="ECO:0007669"/>
    <property type="project" value="UniProtKB-EC"/>
</dbReference>
<dbReference type="FunFam" id="3.40.30.10:FF:000035">
    <property type="entry name" value="hematopoietic prostaglandin D synthase"/>
    <property type="match status" value="1"/>
</dbReference>
<dbReference type="SUPFAM" id="SSF52833">
    <property type="entry name" value="Thioredoxin-like"/>
    <property type="match status" value="1"/>
</dbReference>
<dbReference type="EMBL" id="JAVRBK010000008">
    <property type="protein sequence ID" value="KAK5639828.1"/>
    <property type="molecule type" value="Genomic_DNA"/>
</dbReference>
<feature type="domain" description="GST C-terminal" evidence="7">
    <location>
        <begin position="82"/>
        <end position="204"/>
    </location>
</feature>
<dbReference type="CDD" id="cd03192">
    <property type="entry name" value="GST_C_Sigma_like"/>
    <property type="match status" value="1"/>
</dbReference>
<evidence type="ECO:0000256" key="2">
    <source>
        <dbReference type="ARBA" id="ARBA00012452"/>
    </source>
</evidence>
<dbReference type="PANTHER" id="PTHR11571">
    <property type="entry name" value="GLUTATHIONE S-TRANSFERASE"/>
    <property type="match status" value="1"/>
</dbReference>
<dbReference type="InterPro" id="IPR036249">
    <property type="entry name" value="Thioredoxin-like_sf"/>
</dbReference>
<dbReference type="InterPro" id="IPR004045">
    <property type="entry name" value="Glutathione_S-Trfase_N"/>
</dbReference>
<dbReference type="SFLD" id="SFLDG01205">
    <property type="entry name" value="AMPS.1"/>
    <property type="match status" value="1"/>
</dbReference>
<protein>
    <recommendedName>
        <fullName evidence="2">glutathione transferase</fullName>
        <ecNumber evidence="2">2.5.1.18</ecNumber>
    </recommendedName>
</protein>
<dbReference type="SFLD" id="SFLDS00019">
    <property type="entry name" value="Glutathione_Transferase_(cytos"/>
    <property type="match status" value="1"/>
</dbReference>
<dbReference type="GO" id="GO:0004602">
    <property type="term" value="F:glutathione peroxidase activity"/>
    <property type="evidence" value="ECO:0007669"/>
    <property type="project" value="UniProtKB-ARBA"/>
</dbReference>
<keyword evidence="9" id="KW-1185">Reference proteome</keyword>
<reference evidence="8 9" key="1">
    <citation type="journal article" date="2024" name="Insects">
        <title>An Improved Chromosome-Level Genome Assembly of the Firefly Pyrocoelia pectoralis.</title>
        <authorList>
            <person name="Fu X."/>
            <person name="Meyer-Rochow V.B."/>
            <person name="Ballantyne L."/>
            <person name="Zhu X."/>
        </authorList>
    </citation>
    <scope>NUCLEOTIDE SEQUENCE [LARGE SCALE GENOMIC DNA]</scope>
    <source>
        <strain evidence="8">XCY_ONT2</strain>
    </source>
</reference>
<dbReference type="PROSITE" id="PS50405">
    <property type="entry name" value="GST_CTER"/>
    <property type="match status" value="1"/>
</dbReference>
<dbReference type="SUPFAM" id="SSF47616">
    <property type="entry name" value="GST C-terminal domain-like"/>
    <property type="match status" value="1"/>
</dbReference>
<keyword evidence="3" id="KW-0808">Transferase</keyword>
<dbReference type="InterPro" id="IPR050213">
    <property type="entry name" value="GST_superfamily"/>
</dbReference>
<comment type="subunit">
    <text evidence="1">Homodimer.</text>
</comment>
<dbReference type="AlphaFoldDB" id="A0AAN7V6A8"/>
<evidence type="ECO:0000256" key="1">
    <source>
        <dbReference type="ARBA" id="ARBA00011738"/>
    </source>
</evidence>
<dbReference type="InterPro" id="IPR004046">
    <property type="entry name" value="GST_C"/>
</dbReference>
<accession>A0AAN7V6A8</accession>